<dbReference type="CDD" id="cd02809">
    <property type="entry name" value="alpha_hydroxyacid_oxid_FMN"/>
    <property type="match status" value="1"/>
</dbReference>
<gene>
    <name evidence="9" type="ORF">SAMN05443248_6659</name>
</gene>
<dbReference type="InterPro" id="IPR000262">
    <property type="entry name" value="FMN-dep_DH"/>
</dbReference>
<dbReference type="InterPro" id="IPR013785">
    <property type="entry name" value="Aldolase_TIM"/>
</dbReference>
<evidence type="ECO:0000256" key="5">
    <source>
        <dbReference type="ARBA" id="ARBA00024042"/>
    </source>
</evidence>
<feature type="binding site" evidence="7">
    <location>
        <position position="315"/>
    </location>
    <ligand>
        <name>glyoxylate</name>
        <dbReference type="ChEBI" id="CHEBI:36655"/>
    </ligand>
</feature>
<feature type="active site" description="Proton acceptor" evidence="6">
    <location>
        <position position="315"/>
    </location>
</feature>
<dbReference type="PROSITE" id="PS51349">
    <property type="entry name" value="FMN_HYDROXY_ACID_DH_2"/>
    <property type="match status" value="1"/>
</dbReference>
<feature type="binding site" evidence="7">
    <location>
        <position position="187"/>
    </location>
    <ligand>
        <name>glyoxylate</name>
        <dbReference type="ChEBI" id="CHEBI:36655"/>
    </ligand>
</feature>
<reference evidence="9 10" key="1">
    <citation type="submission" date="2016-11" db="EMBL/GenBank/DDBJ databases">
        <authorList>
            <person name="Jaros S."/>
            <person name="Januszkiewicz K."/>
            <person name="Wedrychowicz H."/>
        </authorList>
    </citation>
    <scope>NUCLEOTIDE SEQUENCE [LARGE SCALE GENOMIC DNA]</scope>
    <source>
        <strain evidence="9 10">GAS138</strain>
    </source>
</reference>
<sequence>MTSPIVRATSRRRFLQHLAASPLFASGTLSAYGAEAPSKWPDPMIWAPAGGGELIDRPKDAINVFDFEPVARKNVPPAHFGYMASGLDDEVTLRANREGFLKFQLMPHRLNDVSKVDTSVELFGTRYDSPIFVCPTGGNQFFHPDGEVAVAKAARAGNHLQILSTSSNYSVEDVTEARGAPIWFQLYASPRWEVAQALIKRADAAGCPVLVVTVDRIAGRNQETLFRLMRTDTRECSACHDRGSFAARSVRRHNYDGIDLSGMPAGGESSNLSWDTFKRMRDITRMKIVLKGIVTPDDAELAVQNGIDGILVSNHGGRGEDNGRSTIDALPDIIAAVKGRMPVIVDSGFRRGTDAVKALAIGAQAVGIGRPYLWGLGAFGQEGVERVLEIVRTETRAAMQQCGARSVRELNPSFVRRAT</sequence>
<dbReference type="InterPro" id="IPR012133">
    <property type="entry name" value="Alpha-hydoxy_acid_DH_FMN"/>
</dbReference>
<evidence type="ECO:0000256" key="2">
    <source>
        <dbReference type="ARBA" id="ARBA00022630"/>
    </source>
</evidence>
<evidence type="ECO:0000259" key="8">
    <source>
        <dbReference type="PROSITE" id="PS51349"/>
    </source>
</evidence>
<evidence type="ECO:0000256" key="3">
    <source>
        <dbReference type="ARBA" id="ARBA00022643"/>
    </source>
</evidence>
<evidence type="ECO:0000256" key="7">
    <source>
        <dbReference type="PIRSR" id="PIRSR000138-2"/>
    </source>
</evidence>
<feature type="domain" description="FMN hydroxy acid dehydrogenase" evidence="8">
    <location>
        <begin position="56"/>
        <end position="419"/>
    </location>
</feature>
<feature type="binding site" evidence="7">
    <location>
        <begin position="135"/>
        <end position="137"/>
    </location>
    <ligand>
        <name>FMN</name>
        <dbReference type="ChEBI" id="CHEBI:58210"/>
    </ligand>
</feature>
<feature type="binding site" evidence="7">
    <location>
        <position position="164"/>
    </location>
    <ligand>
        <name>FMN</name>
        <dbReference type="ChEBI" id="CHEBI:58210"/>
    </ligand>
</feature>
<protein>
    <submittedName>
        <fullName evidence="9">4-hydroxymandelate oxidase</fullName>
    </submittedName>
</protein>
<organism evidence="9 10">
    <name type="scientific">Bradyrhizobium erythrophlei</name>
    <dbReference type="NCBI Taxonomy" id="1437360"/>
    <lineage>
        <taxon>Bacteria</taxon>
        <taxon>Pseudomonadati</taxon>
        <taxon>Pseudomonadota</taxon>
        <taxon>Alphaproteobacteria</taxon>
        <taxon>Hyphomicrobiales</taxon>
        <taxon>Nitrobacteraceae</taxon>
        <taxon>Bradyrhizobium</taxon>
    </lineage>
</organism>
<feature type="binding site" evidence="7">
    <location>
        <position position="213"/>
    </location>
    <ligand>
        <name>FMN</name>
        <dbReference type="ChEBI" id="CHEBI:58210"/>
    </ligand>
</feature>
<dbReference type="Pfam" id="PF01070">
    <property type="entry name" value="FMN_dh"/>
    <property type="match status" value="1"/>
</dbReference>
<feature type="binding site" evidence="7">
    <location>
        <begin position="369"/>
        <end position="370"/>
    </location>
    <ligand>
        <name>FMN</name>
        <dbReference type="ChEBI" id="CHEBI:58210"/>
    </ligand>
</feature>
<feature type="binding site" evidence="7">
    <location>
        <begin position="346"/>
        <end position="350"/>
    </location>
    <ligand>
        <name>FMN</name>
        <dbReference type="ChEBI" id="CHEBI:58210"/>
    </ligand>
</feature>
<name>A0A1M5WLM4_9BRAD</name>
<dbReference type="OrthoDB" id="9770452at2"/>
<feature type="binding site" evidence="7">
    <location>
        <position position="82"/>
    </location>
    <ligand>
        <name>glyoxylate</name>
        <dbReference type="ChEBI" id="CHEBI:36655"/>
    </ligand>
</feature>
<dbReference type="Gene3D" id="3.20.20.70">
    <property type="entry name" value="Aldolase class I"/>
    <property type="match status" value="1"/>
</dbReference>
<dbReference type="AlphaFoldDB" id="A0A1M5WLM4"/>
<dbReference type="GO" id="GO:0016614">
    <property type="term" value="F:oxidoreductase activity, acting on CH-OH group of donors"/>
    <property type="evidence" value="ECO:0007669"/>
    <property type="project" value="UniProtKB-ARBA"/>
</dbReference>
<feature type="binding site" evidence="7">
    <location>
        <position position="291"/>
    </location>
    <ligand>
        <name>FMN</name>
        <dbReference type="ChEBI" id="CHEBI:58210"/>
    </ligand>
</feature>
<evidence type="ECO:0000313" key="10">
    <source>
        <dbReference type="Proteomes" id="UP000189796"/>
    </source>
</evidence>
<dbReference type="PIRSF" id="PIRSF000138">
    <property type="entry name" value="Al-hdrx_acd_dh"/>
    <property type="match status" value="1"/>
</dbReference>
<evidence type="ECO:0000256" key="1">
    <source>
        <dbReference type="ARBA" id="ARBA00001917"/>
    </source>
</evidence>
<feature type="binding site" evidence="7">
    <location>
        <position position="313"/>
    </location>
    <ligand>
        <name>FMN</name>
        <dbReference type="ChEBI" id="CHEBI:58210"/>
    </ligand>
</feature>
<dbReference type="PANTHER" id="PTHR10578">
    <property type="entry name" value="S -2-HYDROXY-ACID OXIDASE-RELATED"/>
    <property type="match status" value="1"/>
</dbReference>
<dbReference type="PROSITE" id="PS51318">
    <property type="entry name" value="TAT"/>
    <property type="match status" value="1"/>
</dbReference>
<feature type="binding site" evidence="7">
    <location>
        <position position="185"/>
    </location>
    <ligand>
        <name>FMN</name>
        <dbReference type="ChEBI" id="CHEBI:58210"/>
    </ligand>
</feature>
<dbReference type="PANTHER" id="PTHR10578:SF107">
    <property type="entry name" value="2-HYDROXYACID OXIDASE 1"/>
    <property type="match status" value="1"/>
</dbReference>
<dbReference type="RefSeq" id="WP_079605008.1">
    <property type="nucleotide sequence ID" value="NZ_LT670817.1"/>
</dbReference>
<dbReference type="GO" id="GO:0010181">
    <property type="term" value="F:FMN binding"/>
    <property type="evidence" value="ECO:0007669"/>
    <property type="project" value="InterPro"/>
</dbReference>
<evidence type="ECO:0000256" key="6">
    <source>
        <dbReference type="PIRSR" id="PIRSR000138-1"/>
    </source>
</evidence>
<dbReference type="FunFam" id="3.20.20.70:FF:000029">
    <property type="entry name" value="L-lactate dehydrogenase"/>
    <property type="match status" value="1"/>
</dbReference>
<dbReference type="SUPFAM" id="SSF51395">
    <property type="entry name" value="FMN-linked oxidoreductases"/>
    <property type="match status" value="1"/>
</dbReference>
<accession>A0A1M5WLM4</accession>
<evidence type="ECO:0000313" key="9">
    <source>
        <dbReference type="EMBL" id="SHH88397.1"/>
    </source>
</evidence>
<dbReference type="InterPro" id="IPR006311">
    <property type="entry name" value="TAT_signal"/>
</dbReference>
<comment type="similarity">
    <text evidence="5">Belongs to the FMN-dependent alpha-hydroxy acid dehydrogenase family.</text>
</comment>
<dbReference type="InterPro" id="IPR037396">
    <property type="entry name" value="FMN_HAD"/>
</dbReference>
<comment type="cofactor">
    <cofactor evidence="1">
        <name>FMN</name>
        <dbReference type="ChEBI" id="CHEBI:58210"/>
    </cofactor>
</comment>
<dbReference type="EMBL" id="LT670817">
    <property type="protein sequence ID" value="SHH88397.1"/>
    <property type="molecule type" value="Genomic_DNA"/>
</dbReference>
<feature type="binding site" evidence="7">
    <location>
        <position position="318"/>
    </location>
    <ligand>
        <name>glyoxylate</name>
        <dbReference type="ChEBI" id="CHEBI:36655"/>
    </ligand>
</feature>
<dbReference type="Proteomes" id="UP000189796">
    <property type="component" value="Chromosome I"/>
</dbReference>
<keyword evidence="4" id="KW-0560">Oxidoreductase</keyword>
<keyword evidence="3 7" id="KW-0288">FMN</keyword>
<evidence type="ECO:0000256" key="4">
    <source>
        <dbReference type="ARBA" id="ARBA00023002"/>
    </source>
</evidence>
<keyword evidence="2 7" id="KW-0285">Flavoprotein</keyword>
<proteinExistence type="inferred from homology"/>